<keyword evidence="3" id="KW-1185">Reference proteome</keyword>
<dbReference type="InterPro" id="IPR038444">
    <property type="entry name" value="DUF465_sf"/>
</dbReference>
<accession>A0ABX7YVR2</accession>
<feature type="coiled-coil region" evidence="1">
    <location>
        <begin position="12"/>
        <end position="39"/>
    </location>
</feature>
<keyword evidence="1" id="KW-0175">Coiled coil</keyword>
<proteinExistence type="predicted"/>
<evidence type="ECO:0000256" key="1">
    <source>
        <dbReference type="SAM" id="Coils"/>
    </source>
</evidence>
<sequence length="74" mass="8905">MFTEYGALVVELKNSNVQFQKLCEEHDQLDKEIKKIERYPSSEFSQDVKAMKKRKLELKQQLFDILKCQPEFKH</sequence>
<evidence type="ECO:0000313" key="3">
    <source>
        <dbReference type="Proteomes" id="UP000679575"/>
    </source>
</evidence>
<dbReference type="RefSeq" id="WP_212595192.1">
    <property type="nucleotide sequence ID" value="NZ_CP073587.1"/>
</dbReference>
<reference evidence="2 3" key="1">
    <citation type="submission" date="2021-04" db="EMBL/GenBank/DDBJ databases">
        <title>Novel species identification of genus Shewanella.</title>
        <authorList>
            <person name="Liu G."/>
        </authorList>
    </citation>
    <scope>NUCLEOTIDE SEQUENCE [LARGE SCALE GENOMIC DNA]</scope>
    <source>
        <strain evidence="2 3">FJAT-54481</strain>
    </source>
</reference>
<name>A0ABX7YVR2_9GAMM</name>
<evidence type="ECO:0000313" key="2">
    <source>
        <dbReference type="EMBL" id="QUN06176.1"/>
    </source>
</evidence>
<protein>
    <submittedName>
        <fullName evidence="2">DUF465 domain-containing protein</fullName>
    </submittedName>
</protein>
<dbReference type="Gene3D" id="6.10.280.50">
    <property type="match status" value="1"/>
</dbReference>
<dbReference type="EMBL" id="CP073587">
    <property type="protein sequence ID" value="QUN06176.1"/>
    <property type="molecule type" value="Genomic_DNA"/>
</dbReference>
<organism evidence="2 3">
    <name type="scientific">Shewanella yunxiaonensis</name>
    <dbReference type="NCBI Taxonomy" id="2829809"/>
    <lineage>
        <taxon>Bacteria</taxon>
        <taxon>Pseudomonadati</taxon>
        <taxon>Pseudomonadota</taxon>
        <taxon>Gammaproteobacteria</taxon>
        <taxon>Alteromonadales</taxon>
        <taxon>Shewanellaceae</taxon>
        <taxon>Shewanella</taxon>
    </lineage>
</organism>
<gene>
    <name evidence="2" type="ORF">KDN34_01495</name>
</gene>
<dbReference type="Pfam" id="PF04325">
    <property type="entry name" value="DUF465"/>
    <property type="match status" value="1"/>
</dbReference>
<dbReference type="Proteomes" id="UP000679575">
    <property type="component" value="Chromosome"/>
</dbReference>
<dbReference type="InterPro" id="IPR007420">
    <property type="entry name" value="DUF465"/>
</dbReference>